<evidence type="ECO:0000256" key="4">
    <source>
        <dbReference type="ARBA" id="ARBA00005161"/>
    </source>
</evidence>
<keyword evidence="8" id="KW-0285">Flavoprotein</keyword>
<evidence type="ECO:0000256" key="7">
    <source>
        <dbReference type="ARBA" id="ARBA00018366"/>
    </source>
</evidence>
<dbReference type="PANTHER" id="PTHR48109:SF4">
    <property type="entry name" value="DIHYDROOROTATE DEHYDROGENASE (QUINONE), MITOCHONDRIAL"/>
    <property type="match status" value="1"/>
</dbReference>
<dbReference type="NCBIfam" id="NF003652">
    <property type="entry name" value="PRK05286.2-5"/>
    <property type="match status" value="1"/>
</dbReference>
<dbReference type="InterPro" id="IPR005720">
    <property type="entry name" value="Dihydroorotate_DH_cat"/>
</dbReference>
<accession>A0A062VGZ2</accession>
<evidence type="ECO:0000256" key="9">
    <source>
        <dbReference type="ARBA" id="ARBA00022643"/>
    </source>
</evidence>
<dbReference type="PATRIC" id="fig|1280954.3.peg.1902"/>
<comment type="pathway">
    <text evidence="4">Pyrimidine metabolism; UMP biosynthesis via de novo pathway; orotate from (S)-dihydroorotate (quinone route): step 1/1.</text>
</comment>
<evidence type="ECO:0000256" key="6">
    <source>
        <dbReference type="ARBA" id="ARBA00012791"/>
    </source>
</evidence>
<dbReference type="STRING" id="1280954.HPO_09393"/>
<evidence type="ECO:0000256" key="2">
    <source>
        <dbReference type="ARBA" id="ARBA00003125"/>
    </source>
</evidence>
<evidence type="ECO:0000256" key="11">
    <source>
        <dbReference type="ARBA" id="ARBA00023002"/>
    </source>
</evidence>
<comment type="function">
    <text evidence="2">Catalyzes the conversion of dihydroorotate to orotate with quinone as electron acceptor.</text>
</comment>
<dbReference type="InterPro" id="IPR012135">
    <property type="entry name" value="Dihydroorotate_DH_1_2"/>
</dbReference>
<dbReference type="eggNOG" id="COG0167">
    <property type="taxonomic scope" value="Bacteria"/>
</dbReference>
<dbReference type="EC" id="1.3.5.2" evidence="6 14"/>
<evidence type="ECO:0000313" key="17">
    <source>
        <dbReference type="Proteomes" id="UP000027100"/>
    </source>
</evidence>
<dbReference type="PROSITE" id="PS00911">
    <property type="entry name" value="DHODEHASE_1"/>
    <property type="match status" value="1"/>
</dbReference>
<dbReference type="Gene3D" id="3.20.20.70">
    <property type="entry name" value="Aldolase class I"/>
    <property type="match status" value="1"/>
</dbReference>
<keyword evidence="10" id="KW-0665">Pyrimidine biosynthesis</keyword>
<dbReference type="InterPro" id="IPR001295">
    <property type="entry name" value="Dihydroorotate_DH_CS"/>
</dbReference>
<dbReference type="GO" id="GO:0005737">
    <property type="term" value="C:cytoplasm"/>
    <property type="evidence" value="ECO:0007669"/>
    <property type="project" value="InterPro"/>
</dbReference>
<evidence type="ECO:0000256" key="1">
    <source>
        <dbReference type="ARBA" id="ARBA00001917"/>
    </source>
</evidence>
<evidence type="ECO:0000313" key="16">
    <source>
        <dbReference type="EMBL" id="KCZ98759.1"/>
    </source>
</evidence>
<dbReference type="NCBIfam" id="TIGR01036">
    <property type="entry name" value="pyrD_sub2"/>
    <property type="match status" value="1"/>
</dbReference>
<dbReference type="GO" id="GO:0044205">
    <property type="term" value="P:'de novo' UMP biosynthetic process"/>
    <property type="evidence" value="ECO:0007669"/>
    <property type="project" value="UniProtKB-UniPathway"/>
</dbReference>
<comment type="subcellular location">
    <subcellularLocation>
        <location evidence="3">Membrane</location>
    </subcellularLocation>
</comment>
<dbReference type="UniPathway" id="UPA00070">
    <property type="reaction ID" value="UER00946"/>
</dbReference>
<dbReference type="CDD" id="cd04738">
    <property type="entry name" value="DHOD_2_like"/>
    <property type="match status" value="1"/>
</dbReference>
<comment type="catalytic activity">
    <reaction evidence="13">
        <text>(S)-dihydroorotate + a quinone = orotate + a quinol</text>
        <dbReference type="Rhea" id="RHEA:30187"/>
        <dbReference type="ChEBI" id="CHEBI:24646"/>
        <dbReference type="ChEBI" id="CHEBI:30839"/>
        <dbReference type="ChEBI" id="CHEBI:30864"/>
        <dbReference type="ChEBI" id="CHEBI:132124"/>
        <dbReference type="EC" id="1.3.5.2"/>
    </reaction>
</comment>
<gene>
    <name evidence="16" type="ORF">HPO_09393</name>
</gene>
<evidence type="ECO:0000259" key="15">
    <source>
        <dbReference type="Pfam" id="PF01180"/>
    </source>
</evidence>
<dbReference type="PANTHER" id="PTHR48109">
    <property type="entry name" value="DIHYDROOROTATE DEHYDROGENASE (QUINONE), MITOCHONDRIAL-RELATED"/>
    <property type="match status" value="1"/>
</dbReference>
<keyword evidence="11" id="KW-0560">Oxidoreductase</keyword>
<name>A0A062VGZ2_9PROT</name>
<evidence type="ECO:0000256" key="8">
    <source>
        <dbReference type="ARBA" id="ARBA00022630"/>
    </source>
</evidence>
<keyword evidence="9" id="KW-0288">FMN</keyword>
<comment type="caution">
    <text evidence="16">The sequence shown here is derived from an EMBL/GenBank/DDBJ whole genome shotgun (WGS) entry which is preliminary data.</text>
</comment>
<evidence type="ECO:0000256" key="14">
    <source>
        <dbReference type="NCBIfam" id="TIGR01036"/>
    </source>
</evidence>
<dbReference type="InterPro" id="IPR050074">
    <property type="entry name" value="DHO_dehydrogenase"/>
</dbReference>
<dbReference type="GO" id="GO:0006207">
    <property type="term" value="P:'de novo' pyrimidine nucleobase biosynthetic process"/>
    <property type="evidence" value="ECO:0007669"/>
    <property type="project" value="UniProtKB-UniRule"/>
</dbReference>
<evidence type="ECO:0000256" key="13">
    <source>
        <dbReference type="ARBA" id="ARBA00048639"/>
    </source>
</evidence>
<dbReference type="SUPFAM" id="SSF51395">
    <property type="entry name" value="FMN-linked oxidoreductases"/>
    <property type="match status" value="1"/>
</dbReference>
<comment type="cofactor">
    <cofactor evidence="1">
        <name>FMN</name>
        <dbReference type="ChEBI" id="CHEBI:58210"/>
    </cofactor>
</comment>
<dbReference type="InterPro" id="IPR013785">
    <property type="entry name" value="Aldolase_TIM"/>
</dbReference>
<dbReference type="NCBIfam" id="NF003645">
    <property type="entry name" value="PRK05286.1-2"/>
    <property type="match status" value="1"/>
</dbReference>
<comment type="similarity">
    <text evidence="5">Belongs to the dihydroorotate dehydrogenase family. Type 2 subfamily.</text>
</comment>
<feature type="domain" description="Dihydroorotate dehydrogenase catalytic" evidence="15">
    <location>
        <begin position="51"/>
        <end position="333"/>
    </location>
</feature>
<protein>
    <recommendedName>
        <fullName evidence="7 14">Dihydroorotate dehydrogenase (quinone)</fullName>
        <ecNumber evidence="6 14">1.3.5.2</ecNumber>
    </recommendedName>
</protein>
<evidence type="ECO:0000256" key="5">
    <source>
        <dbReference type="ARBA" id="ARBA00005359"/>
    </source>
</evidence>
<dbReference type="GO" id="GO:0106430">
    <property type="term" value="F:dihydroorotate dehydrogenase (quinone) activity"/>
    <property type="evidence" value="ECO:0007669"/>
    <property type="project" value="UniProtKB-EC"/>
</dbReference>
<evidence type="ECO:0000256" key="10">
    <source>
        <dbReference type="ARBA" id="ARBA00022975"/>
    </source>
</evidence>
<dbReference type="RefSeq" id="WP_035597508.1">
    <property type="nucleotide sequence ID" value="NZ_ARYM01000009.1"/>
</dbReference>
<dbReference type="InterPro" id="IPR005719">
    <property type="entry name" value="Dihydroorotate_DH_2"/>
</dbReference>
<sequence>MIASAGARIARMLPPETAHTLTLRMLTYGAGVPLHAPQLPVSTRVELPKSGLRLCSPVGLAAGFDKNCEVPEAMAKFGFGFVECGTVTPKPQPGNPKPRLFRLSEDRAVINRMGFNNFGLDYFVRRLQKYSHAVPIGANVGANKDSDDRIGDYVTGIEAVAPHADYITINISSPNTPGLRGLQDRASLTQLLTRCGAADRKELPVFLKVAPDLDAEAIADICNVLHAEGGWLSGLIISNTTLARPPSLRSEDKSEAGGLSGAPLLQPSTEVLLQFARKLEGAFDLIGAGGIATGRDAYAKIRAGASAVQLYSLMVYDGPGIASRVARELSHCLAEDGFSAIADAVGKDL</sequence>
<dbReference type="PIRSF" id="PIRSF000164">
    <property type="entry name" value="DHO_oxidase"/>
    <property type="match status" value="1"/>
</dbReference>
<dbReference type="Proteomes" id="UP000027100">
    <property type="component" value="Unassembled WGS sequence"/>
</dbReference>
<proteinExistence type="inferred from homology"/>
<keyword evidence="17" id="KW-1185">Reference proteome</keyword>
<reference evidence="16 17" key="1">
    <citation type="journal article" date="2014" name="Antonie Van Leeuwenhoek">
        <title>Hyphomonas beringensis sp. nov. and Hyphomonas chukchiensis sp. nov., isolated from surface seawater of the Bering Sea and Chukchi Sea.</title>
        <authorList>
            <person name="Li C."/>
            <person name="Lai Q."/>
            <person name="Li G."/>
            <person name="Dong C."/>
            <person name="Wang J."/>
            <person name="Liao Y."/>
            <person name="Shao Z."/>
        </authorList>
    </citation>
    <scope>NUCLEOTIDE SEQUENCE [LARGE SCALE GENOMIC DNA]</scope>
    <source>
        <strain evidence="16 17">PS728</strain>
    </source>
</reference>
<dbReference type="PROSITE" id="PS00912">
    <property type="entry name" value="DHODEHASE_2"/>
    <property type="match status" value="1"/>
</dbReference>
<dbReference type="GO" id="GO:0016020">
    <property type="term" value="C:membrane"/>
    <property type="evidence" value="ECO:0007669"/>
    <property type="project" value="UniProtKB-SubCell"/>
</dbReference>
<organism evidence="16 17">
    <name type="scientific">Hyphomonas polymorpha PS728</name>
    <dbReference type="NCBI Taxonomy" id="1280954"/>
    <lineage>
        <taxon>Bacteria</taxon>
        <taxon>Pseudomonadati</taxon>
        <taxon>Pseudomonadota</taxon>
        <taxon>Alphaproteobacteria</taxon>
        <taxon>Hyphomonadales</taxon>
        <taxon>Hyphomonadaceae</taxon>
        <taxon>Hyphomonas</taxon>
    </lineage>
</organism>
<dbReference type="EMBL" id="ARYM01000009">
    <property type="protein sequence ID" value="KCZ98759.1"/>
    <property type="molecule type" value="Genomic_DNA"/>
</dbReference>
<evidence type="ECO:0000256" key="12">
    <source>
        <dbReference type="ARBA" id="ARBA00023136"/>
    </source>
</evidence>
<dbReference type="OrthoDB" id="9802377at2"/>
<evidence type="ECO:0000256" key="3">
    <source>
        <dbReference type="ARBA" id="ARBA00004370"/>
    </source>
</evidence>
<dbReference type="AlphaFoldDB" id="A0A062VGZ2"/>
<dbReference type="Pfam" id="PF01180">
    <property type="entry name" value="DHO_dh"/>
    <property type="match status" value="1"/>
</dbReference>
<keyword evidence="12" id="KW-0472">Membrane</keyword>